<feature type="domain" description="Microbial-type PARG catalytic" evidence="2">
    <location>
        <begin position="188"/>
        <end position="250"/>
    </location>
</feature>
<reference evidence="3" key="1">
    <citation type="journal article" date="2020" name="Stud. Mycol.">
        <title>101 Dothideomycetes genomes: a test case for predicting lifestyles and emergence of pathogens.</title>
        <authorList>
            <person name="Haridas S."/>
            <person name="Albert R."/>
            <person name="Binder M."/>
            <person name="Bloem J."/>
            <person name="Labutti K."/>
            <person name="Salamov A."/>
            <person name="Andreopoulos B."/>
            <person name="Baker S."/>
            <person name="Barry K."/>
            <person name="Bills G."/>
            <person name="Bluhm B."/>
            <person name="Cannon C."/>
            <person name="Castanera R."/>
            <person name="Culley D."/>
            <person name="Daum C."/>
            <person name="Ezra D."/>
            <person name="Gonzalez J."/>
            <person name="Henrissat B."/>
            <person name="Kuo A."/>
            <person name="Liang C."/>
            <person name="Lipzen A."/>
            <person name="Lutzoni F."/>
            <person name="Magnuson J."/>
            <person name="Mondo S."/>
            <person name="Nolan M."/>
            <person name="Ohm R."/>
            <person name="Pangilinan J."/>
            <person name="Park H.-J."/>
            <person name="Ramirez L."/>
            <person name="Alfaro M."/>
            <person name="Sun H."/>
            <person name="Tritt A."/>
            <person name="Yoshinaga Y."/>
            <person name="Zwiers L.-H."/>
            <person name="Turgeon B."/>
            <person name="Goodwin S."/>
            <person name="Spatafora J."/>
            <person name="Crous P."/>
            <person name="Grigoriev I."/>
        </authorList>
    </citation>
    <scope>NUCLEOTIDE SEQUENCE</scope>
    <source>
        <strain evidence="3">CBS 110217</strain>
    </source>
</reference>
<sequence>MQQGSILPFLSKLKARRPDNSRPESSRSDQSHHSRPYNSELRGSGQTKQHRGPNRRRNMALKLIADETKAELPNILNQVPDFDAMDSTVHDLKDLAPLVVQDCPGFTLRDKDVEAGKRGARIKVFDMDTFDAAINIDPEYTTQKHLASPDLDMGGSDSKSPDPDQIMKDTAQDRVSSPTPSTKPPRHPKPVAVLNLASERSAGGGWQNGALAQEEALCYRSSLYLSLHKSYYPLPSLSAIYSPSVLIIRDAMSRGHNLLTPHQKPTDLQVAAVVSVAALRRPALTDDKKHFKNEDRRTETKRKIRLTLRVAASNGHTKLVLGALGCGVFGNPPKEVAECFLEVLREKEFQGGWWEEVVFAILDNVKGEQGGKYGIGNFGEFWRVLDGQVI</sequence>
<feature type="region of interest" description="Disordered" evidence="1">
    <location>
        <begin position="141"/>
        <end position="189"/>
    </location>
</feature>
<dbReference type="Proteomes" id="UP000799777">
    <property type="component" value="Unassembled WGS sequence"/>
</dbReference>
<accession>A0A9P4HFD1</accession>
<comment type="caution">
    <text evidence="3">The sequence shown here is derived from an EMBL/GenBank/DDBJ whole genome shotgun (WGS) entry which is preliminary data.</text>
</comment>
<dbReference type="OrthoDB" id="9985428at2759"/>
<protein>
    <recommendedName>
        <fullName evidence="2">Microbial-type PARG catalytic domain-containing protein</fullName>
    </recommendedName>
</protein>
<feature type="compositionally biased region" description="Basic and acidic residues" evidence="1">
    <location>
        <begin position="159"/>
        <end position="172"/>
    </location>
</feature>
<dbReference type="InterPro" id="IPR012664">
    <property type="entry name" value="CHP02452"/>
</dbReference>
<dbReference type="Gene3D" id="3.40.220.10">
    <property type="entry name" value="Leucine Aminopeptidase, subunit E, domain 1"/>
    <property type="match status" value="1"/>
</dbReference>
<dbReference type="InterPro" id="IPR043472">
    <property type="entry name" value="Macro_dom-like"/>
</dbReference>
<organism evidence="3 4">
    <name type="scientific">Setomelanomma holmii</name>
    <dbReference type="NCBI Taxonomy" id="210430"/>
    <lineage>
        <taxon>Eukaryota</taxon>
        <taxon>Fungi</taxon>
        <taxon>Dikarya</taxon>
        <taxon>Ascomycota</taxon>
        <taxon>Pezizomycotina</taxon>
        <taxon>Dothideomycetes</taxon>
        <taxon>Pleosporomycetidae</taxon>
        <taxon>Pleosporales</taxon>
        <taxon>Pleosporineae</taxon>
        <taxon>Phaeosphaeriaceae</taxon>
        <taxon>Setomelanomma</taxon>
    </lineage>
</organism>
<dbReference type="PANTHER" id="PTHR35596">
    <property type="entry name" value="DUF2263 DOMAIN-CONTAINING PROTEIN"/>
    <property type="match status" value="1"/>
</dbReference>
<dbReference type="SUPFAM" id="SSF52949">
    <property type="entry name" value="Macro domain-like"/>
    <property type="match status" value="1"/>
</dbReference>
<dbReference type="PANTHER" id="PTHR35596:SF1">
    <property type="entry name" value="MICROBIAL-TYPE PARG CATALYTIC DOMAIN-CONTAINING PROTEIN"/>
    <property type="match status" value="1"/>
</dbReference>
<name>A0A9P4HFD1_9PLEO</name>
<dbReference type="Pfam" id="PF10021">
    <property type="entry name" value="PARG_cat_microb"/>
    <property type="match status" value="1"/>
</dbReference>
<evidence type="ECO:0000313" key="3">
    <source>
        <dbReference type="EMBL" id="KAF2033244.1"/>
    </source>
</evidence>
<dbReference type="EMBL" id="ML978167">
    <property type="protein sequence ID" value="KAF2033244.1"/>
    <property type="molecule type" value="Genomic_DNA"/>
</dbReference>
<feature type="compositionally biased region" description="Basic and acidic residues" evidence="1">
    <location>
        <begin position="16"/>
        <end position="32"/>
    </location>
</feature>
<evidence type="ECO:0000256" key="1">
    <source>
        <dbReference type="SAM" id="MobiDB-lite"/>
    </source>
</evidence>
<gene>
    <name evidence="3" type="ORF">EK21DRAFT_58840</name>
</gene>
<proteinExistence type="predicted"/>
<dbReference type="AlphaFoldDB" id="A0A9P4HFD1"/>
<evidence type="ECO:0000259" key="2">
    <source>
        <dbReference type="Pfam" id="PF10021"/>
    </source>
</evidence>
<dbReference type="NCBIfam" id="TIGR02452">
    <property type="entry name" value="TIGR02452 family protein"/>
    <property type="match status" value="1"/>
</dbReference>
<dbReference type="InterPro" id="IPR019261">
    <property type="entry name" value="PARG_cat_microbial"/>
</dbReference>
<feature type="region of interest" description="Disordered" evidence="1">
    <location>
        <begin position="1"/>
        <end position="56"/>
    </location>
</feature>
<evidence type="ECO:0000313" key="4">
    <source>
        <dbReference type="Proteomes" id="UP000799777"/>
    </source>
</evidence>
<keyword evidence="4" id="KW-1185">Reference proteome</keyword>